<dbReference type="EMBL" id="CAFBPC010000114">
    <property type="protein sequence ID" value="CAB5005539.1"/>
    <property type="molecule type" value="Genomic_DNA"/>
</dbReference>
<feature type="compositionally biased region" description="Polar residues" evidence="1">
    <location>
        <begin position="40"/>
        <end position="52"/>
    </location>
</feature>
<evidence type="ECO:0000256" key="1">
    <source>
        <dbReference type="SAM" id="MobiDB-lite"/>
    </source>
</evidence>
<proteinExistence type="predicted"/>
<gene>
    <name evidence="2" type="ORF">UFOPK4057_00591</name>
</gene>
<feature type="region of interest" description="Disordered" evidence="1">
    <location>
        <begin position="88"/>
        <end position="115"/>
    </location>
</feature>
<name>A0A6J7PPY6_9ZZZZ</name>
<organism evidence="2">
    <name type="scientific">freshwater metagenome</name>
    <dbReference type="NCBI Taxonomy" id="449393"/>
    <lineage>
        <taxon>unclassified sequences</taxon>
        <taxon>metagenomes</taxon>
        <taxon>ecological metagenomes</taxon>
    </lineage>
</organism>
<feature type="region of interest" description="Disordered" evidence="1">
    <location>
        <begin position="129"/>
        <end position="158"/>
    </location>
</feature>
<evidence type="ECO:0000313" key="2">
    <source>
        <dbReference type="EMBL" id="CAB5005539.1"/>
    </source>
</evidence>
<feature type="region of interest" description="Disordered" evidence="1">
    <location>
        <begin position="30"/>
        <end position="55"/>
    </location>
</feature>
<feature type="compositionally biased region" description="Polar residues" evidence="1">
    <location>
        <begin position="136"/>
        <end position="147"/>
    </location>
</feature>
<protein>
    <submittedName>
        <fullName evidence="2">Unannotated protein</fullName>
    </submittedName>
</protein>
<sequence>MPATNAPMMGASCALLAAAENAKVIPAASTPTVAGDTARFPTQASKRGTSVRPTAPAMTRKPIAKPIVEITPATSTEPCTTMRVTTVRMTRPSTSSATAAPRTIRASVEDNARRSPKTRAVMPTLVAASAAPKNSDAFSDSPSNEPASTPEDIGRTTPRMATSMDALPTRRNSLRSISRPTSASKIMTPISAKMRMASLGSMRPSMDGPMTMPATISPRTAGT</sequence>
<dbReference type="AlphaFoldDB" id="A0A6J7PPY6"/>
<accession>A0A6J7PPY6</accession>
<feature type="region of interest" description="Disordered" evidence="1">
    <location>
        <begin position="200"/>
        <end position="223"/>
    </location>
</feature>
<reference evidence="2" key="1">
    <citation type="submission" date="2020-05" db="EMBL/GenBank/DDBJ databases">
        <authorList>
            <person name="Chiriac C."/>
            <person name="Salcher M."/>
            <person name="Ghai R."/>
            <person name="Kavagutti S V."/>
        </authorList>
    </citation>
    <scope>NUCLEOTIDE SEQUENCE</scope>
</reference>